<gene>
    <name evidence="3" type="ORF">ISP14_16270</name>
</gene>
<evidence type="ECO:0008006" key="5">
    <source>
        <dbReference type="Google" id="ProtNLM"/>
    </source>
</evidence>
<protein>
    <recommendedName>
        <fullName evidence="5">Pentapeptide MXKDX repeat protein</fullName>
    </recommendedName>
</protein>
<keyword evidence="2" id="KW-0732">Signal</keyword>
<accession>A0ABW8KK60</accession>
<evidence type="ECO:0000256" key="2">
    <source>
        <dbReference type="SAM" id="SignalP"/>
    </source>
</evidence>
<name>A0ABW8KK60_9GAMM</name>
<evidence type="ECO:0000313" key="4">
    <source>
        <dbReference type="Proteomes" id="UP001620397"/>
    </source>
</evidence>
<dbReference type="EMBL" id="JADIKL010000011">
    <property type="protein sequence ID" value="MFK2932340.1"/>
    <property type="molecule type" value="Genomic_DNA"/>
</dbReference>
<feature type="compositionally biased region" description="Basic residues" evidence="1">
    <location>
        <begin position="77"/>
        <end position="93"/>
    </location>
</feature>
<evidence type="ECO:0000256" key="1">
    <source>
        <dbReference type="SAM" id="MobiDB-lite"/>
    </source>
</evidence>
<feature type="signal peptide" evidence="2">
    <location>
        <begin position="1"/>
        <end position="23"/>
    </location>
</feature>
<sequence length="93" mass="9503">MTKTITAVLIATAFALPASYALAAPQHNGGGHTPPGQSSMPMNHDAHGDAVSGTAHMAKMDDTHVGKAVSPVANSKNKGKHGAKGHAKTHHQH</sequence>
<proteinExistence type="predicted"/>
<feature type="region of interest" description="Disordered" evidence="1">
    <location>
        <begin position="23"/>
        <end position="93"/>
    </location>
</feature>
<reference evidence="3 4" key="1">
    <citation type="submission" date="2020-10" db="EMBL/GenBank/DDBJ databases">
        <title>Phylogeny of dyella-like bacteria.</title>
        <authorList>
            <person name="Fu J."/>
        </authorList>
    </citation>
    <scope>NUCLEOTIDE SEQUENCE [LARGE SCALE GENOMIC DNA]</scope>
    <source>
        <strain evidence="3 4">DKC-1</strain>
    </source>
</reference>
<dbReference type="Proteomes" id="UP001620397">
    <property type="component" value="Unassembled WGS sequence"/>
</dbReference>
<evidence type="ECO:0000313" key="3">
    <source>
        <dbReference type="EMBL" id="MFK2932340.1"/>
    </source>
</evidence>
<feature type="chain" id="PRO_5046795515" description="Pentapeptide MXKDX repeat protein" evidence="2">
    <location>
        <begin position="24"/>
        <end position="93"/>
    </location>
</feature>
<comment type="caution">
    <text evidence="3">The sequence shown here is derived from an EMBL/GenBank/DDBJ whole genome shotgun (WGS) entry which is preliminary data.</text>
</comment>
<organism evidence="3 4">
    <name type="scientific">Dyella agri</name>
    <dbReference type="NCBI Taxonomy" id="1926869"/>
    <lineage>
        <taxon>Bacteria</taxon>
        <taxon>Pseudomonadati</taxon>
        <taxon>Pseudomonadota</taxon>
        <taxon>Gammaproteobacteria</taxon>
        <taxon>Lysobacterales</taxon>
        <taxon>Rhodanobacteraceae</taxon>
        <taxon>Dyella</taxon>
    </lineage>
</organism>
<dbReference type="RefSeq" id="WP_404541827.1">
    <property type="nucleotide sequence ID" value="NZ_JADIKL010000011.1"/>
</dbReference>
<keyword evidence="4" id="KW-1185">Reference proteome</keyword>